<accession>A0A9Q4KK28</accession>
<organism evidence="1 2">
    <name type="scientific">Campylobacter ureolyticus</name>
    <dbReference type="NCBI Taxonomy" id="827"/>
    <lineage>
        <taxon>Bacteria</taxon>
        <taxon>Pseudomonadati</taxon>
        <taxon>Campylobacterota</taxon>
        <taxon>Epsilonproteobacteria</taxon>
        <taxon>Campylobacterales</taxon>
        <taxon>Campylobacteraceae</taxon>
        <taxon>Campylobacter</taxon>
    </lineage>
</organism>
<evidence type="ECO:0000313" key="1">
    <source>
        <dbReference type="EMBL" id="MCZ6159029.1"/>
    </source>
</evidence>
<proteinExistence type="predicted"/>
<reference evidence="1" key="1">
    <citation type="submission" date="2022-12" db="EMBL/GenBank/DDBJ databases">
        <title>Species Delineation and Comparative Genomics within the Campylobacter ureolyticus Complex.</title>
        <authorList>
            <person name="Maki J."/>
            <person name="Howard M."/>
            <person name="Connelly S."/>
            <person name="Hardy D.J."/>
            <person name="Cameron A."/>
        </authorList>
    </citation>
    <scope>NUCLEOTIDE SEQUENCE</scope>
    <source>
        <strain evidence="1">URMC_787</strain>
    </source>
</reference>
<dbReference type="Proteomes" id="UP001075225">
    <property type="component" value="Unassembled WGS sequence"/>
</dbReference>
<evidence type="ECO:0000313" key="2">
    <source>
        <dbReference type="Proteomes" id="UP001075225"/>
    </source>
</evidence>
<comment type="caution">
    <text evidence="1">The sequence shown here is derived from an EMBL/GenBank/DDBJ whole genome shotgun (WGS) entry which is preliminary data.</text>
</comment>
<name>A0A9Q4KK28_9BACT</name>
<dbReference type="RefSeq" id="WP_269484171.1">
    <property type="nucleotide sequence ID" value="NZ_JAPXGO010000001.1"/>
</dbReference>
<gene>
    <name evidence="1" type="ORF">O6B32_00805</name>
</gene>
<protein>
    <submittedName>
        <fullName evidence="1">Uncharacterized protein</fullName>
    </submittedName>
</protein>
<dbReference type="AlphaFoldDB" id="A0A9Q4KK28"/>
<sequence length="139" mass="15859">MNEMQKMKLRMSRGISGGGTGGEDPFKKYDDLRVTKIPLIGDTSRTPSEVINNLFERGFSVNGLCRTVLGKPFEAEEFELFLLYLVDNILEIYFLAEGSDSNHSLYKNIAKFLKKYEIIDEAKFNKINSDLDSNTFKLD</sequence>
<dbReference type="EMBL" id="JAPXGO010000001">
    <property type="protein sequence ID" value="MCZ6159029.1"/>
    <property type="molecule type" value="Genomic_DNA"/>
</dbReference>